<reference evidence="4 5" key="1">
    <citation type="submission" date="2019-03" db="EMBL/GenBank/DDBJ databases">
        <authorList>
            <person name="Gaulin E."/>
            <person name="Dumas B."/>
        </authorList>
    </citation>
    <scope>NUCLEOTIDE SEQUENCE [LARGE SCALE GENOMIC DNA]</scope>
    <source>
        <strain evidence="4">CBS 568.67</strain>
    </source>
</reference>
<evidence type="ECO:0000313" key="3">
    <source>
        <dbReference type="EMBL" id="KAF0710195.1"/>
    </source>
</evidence>
<dbReference type="AlphaFoldDB" id="A0A485KDQ7"/>
<evidence type="ECO:0000313" key="4">
    <source>
        <dbReference type="EMBL" id="VFT82692.1"/>
    </source>
</evidence>
<evidence type="ECO:0000313" key="5">
    <source>
        <dbReference type="Proteomes" id="UP000332933"/>
    </source>
</evidence>
<sequence length="371" mass="40802">MAPANAGAANVATQPHDLSMALSRATFASHEDLFRVEIYTTGGDLPIRIWMESRRSKSQWECTVKNFETHKPSNVAYSLPSSTVLSALMTVLTCTAKRNDESCTEECERYDVDLKTKPNRRLSLQLTLEAFVGLRAEYAFELQPRAADPMDVVNAKIRDLEEEVELLKAENKKLKKKKGANATVQRLHAASAHSTNNLAHVEWSSQERLLPSVIVFNRDADVLTVKRSGLYHVEISGSSSGSNGMLVLYHNDNKMAVANAIKQDDSARHKYLVHLSVTLEVLAQSTIEICFVAKSPCNHTACVVGACGKTKLNKDAKLLVHVLGLFPDAAPAAAADNAPSSSSESSEEEEKEDAAETEEDEEVHVKRERRG</sequence>
<dbReference type="OrthoDB" id="76064at2759"/>
<gene>
    <name evidence="4" type="primary">Aste57867_5646</name>
    <name evidence="3" type="ORF">As57867_005633</name>
    <name evidence="4" type="ORF">ASTE57867_5646</name>
</gene>
<keyword evidence="1" id="KW-0175">Coiled coil</keyword>
<dbReference type="EMBL" id="VJMH01002082">
    <property type="protein sequence ID" value="KAF0710195.1"/>
    <property type="molecule type" value="Genomic_DNA"/>
</dbReference>
<feature type="region of interest" description="Disordered" evidence="2">
    <location>
        <begin position="332"/>
        <end position="371"/>
    </location>
</feature>
<feature type="compositionally biased region" description="Low complexity" evidence="2">
    <location>
        <begin position="332"/>
        <end position="344"/>
    </location>
</feature>
<accession>A0A485KDQ7</accession>
<keyword evidence="5" id="KW-1185">Reference proteome</keyword>
<dbReference type="Proteomes" id="UP000332933">
    <property type="component" value="Unassembled WGS sequence"/>
</dbReference>
<proteinExistence type="predicted"/>
<feature type="compositionally biased region" description="Acidic residues" evidence="2">
    <location>
        <begin position="345"/>
        <end position="362"/>
    </location>
</feature>
<evidence type="ECO:0000256" key="1">
    <source>
        <dbReference type="SAM" id="Coils"/>
    </source>
</evidence>
<name>A0A485KDQ7_9STRA</name>
<organism evidence="4 5">
    <name type="scientific">Aphanomyces stellatus</name>
    <dbReference type="NCBI Taxonomy" id="120398"/>
    <lineage>
        <taxon>Eukaryota</taxon>
        <taxon>Sar</taxon>
        <taxon>Stramenopiles</taxon>
        <taxon>Oomycota</taxon>
        <taxon>Saprolegniomycetes</taxon>
        <taxon>Saprolegniales</taxon>
        <taxon>Verrucalvaceae</taxon>
        <taxon>Aphanomyces</taxon>
    </lineage>
</organism>
<feature type="coiled-coil region" evidence="1">
    <location>
        <begin position="150"/>
        <end position="177"/>
    </location>
</feature>
<protein>
    <submittedName>
        <fullName evidence="4">Aste57867_5646 protein</fullName>
    </submittedName>
</protein>
<reference evidence="3" key="2">
    <citation type="submission" date="2019-06" db="EMBL/GenBank/DDBJ databases">
        <title>Genomics analysis of Aphanomyces spp. identifies a new class of oomycete effector associated with host adaptation.</title>
        <authorList>
            <person name="Gaulin E."/>
        </authorList>
    </citation>
    <scope>NUCLEOTIDE SEQUENCE</scope>
    <source>
        <strain evidence="3">CBS 578.67</strain>
    </source>
</reference>
<dbReference type="EMBL" id="CAADRA010002084">
    <property type="protein sequence ID" value="VFT82692.1"/>
    <property type="molecule type" value="Genomic_DNA"/>
</dbReference>
<evidence type="ECO:0000256" key="2">
    <source>
        <dbReference type="SAM" id="MobiDB-lite"/>
    </source>
</evidence>